<organism evidence="2 3">
    <name type="scientific">Aurantibacter aestuarii</name>
    <dbReference type="NCBI Taxonomy" id="1266046"/>
    <lineage>
        <taxon>Bacteria</taxon>
        <taxon>Pseudomonadati</taxon>
        <taxon>Bacteroidota</taxon>
        <taxon>Flavobacteriia</taxon>
        <taxon>Flavobacteriales</taxon>
        <taxon>Flavobacteriaceae</taxon>
        <taxon>Aurantibacter</taxon>
    </lineage>
</organism>
<dbReference type="OrthoDB" id="1164701at2"/>
<dbReference type="SUPFAM" id="SSF49464">
    <property type="entry name" value="Carboxypeptidase regulatory domain-like"/>
    <property type="match status" value="1"/>
</dbReference>
<dbReference type="EMBL" id="PXOQ01000019">
    <property type="protein sequence ID" value="PSG86106.1"/>
    <property type="molecule type" value="Genomic_DNA"/>
</dbReference>
<feature type="signal peptide" evidence="1">
    <location>
        <begin position="1"/>
        <end position="21"/>
    </location>
</feature>
<evidence type="ECO:0000256" key="1">
    <source>
        <dbReference type="SAM" id="SignalP"/>
    </source>
</evidence>
<feature type="chain" id="PRO_5015777903" description="Carboxypeptidase-like regulatory domain-containing protein" evidence="1">
    <location>
        <begin position="22"/>
        <end position="473"/>
    </location>
</feature>
<name>A0A2T1N4N2_9FLAO</name>
<gene>
    <name evidence="2" type="ORF">C7H52_13240</name>
</gene>
<accession>A0A2T1N4N2</accession>
<evidence type="ECO:0008006" key="4">
    <source>
        <dbReference type="Google" id="ProtNLM"/>
    </source>
</evidence>
<dbReference type="Pfam" id="PF13715">
    <property type="entry name" value="CarbopepD_reg_2"/>
    <property type="match status" value="1"/>
</dbReference>
<dbReference type="InterPro" id="IPR008969">
    <property type="entry name" value="CarboxyPept-like_regulatory"/>
</dbReference>
<keyword evidence="1" id="KW-0732">Signal</keyword>
<sequence>MIKKHFIAICALMLISVTAISQIELKNKVVDFATLMPLESASVYVQNTTTGTITNVNGKFVLLIPEKYAKDTLVVSSIGYKSFKAPVGEFDNSMEIFLEEDVASLDEVVLVAENRPKTGNEIVLRALEELPETLPDSSYLQKGFVRHKERNKREFKWLVEGAITLYDGAAQDKSKENLKINVDELRKSYDLRDVDSLLTYTSYLKNNSYGLRLRSKDLKRDTILTSSLIKAIKWNDTRVNGLDNLFQGKLNLVRNSSNLGALFGKNILETHNFILDTVLVENDRKLYKIKIANSKEFIDLKTKGIYNGGLEANGWIYIYWDNYAIKKVEYELVAGSPQQKSRSKTLFDTYLNHKLVINYMEYNDRMYTNYIYYETPKLVNVGSRENNKDATEEDLIAEKENRFYYTVQEIVFTEIIDDQEEVKAALSKDWDADLFSVRPYNKEFWKNYNVLLESEEEEKLIQDLTKRSTLFKN</sequence>
<keyword evidence="3" id="KW-1185">Reference proteome</keyword>
<reference evidence="2 3" key="1">
    <citation type="submission" date="2018-03" db="EMBL/GenBank/DDBJ databases">
        <title>Mesoflavibacter sp. HG37 and Mesoflavibacter sp. HG96 sp.nov., two marine bacteria isolated from seawater of Western Pacific Ocean.</title>
        <authorList>
            <person name="Cheng H."/>
            <person name="Wu Y.-H."/>
            <person name="Guo L.-L."/>
            <person name="Xu X.-W."/>
        </authorList>
    </citation>
    <scope>NUCLEOTIDE SEQUENCE [LARGE SCALE GENOMIC DNA]</scope>
    <source>
        <strain evidence="2 3">KCTC 32269</strain>
    </source>
</reference>
<dbReference type="RefSeq" id="WP_106464384.1">
    <property type="nucleotide sequence ID" value="NZ_PXOQ01000019.1"/>
</dbReference>
<comment type="caution">
    <text evidence="2">The sequence shown here is derived from an EMBL/GenBank/DDBJ whole genome shotgun (WGS) entry which is preliminary data.</text>
</comment>
<dbReference type="AlphaFoldDB" id="A0A2T1N4N2"/>
<evidence type="ECO:0000313" key="2">
    <source>
        <dbReference type="EMBL" id="PSG86106.1"/>
    </source>
</evidence>
<dbReference type="Proteomes" id="UP000238426">
    <property type="component" value="Unassembled WGS sequence"/>
</dbReference>
<evidence type="ECO:0000313" key="3">
    <source>
        <dbReference type="Proteomes" id="UP000238426"/>
    </source>
</evidence>
<protein>
    <recommendedName>
        <fullName evidence="4">Carboxypeptidase-like regulatory domain-containing protein</fullName>
    </recommendedName>
</protein>
<proteinExistence type="predicted"/>